<sequence>MKKFCQLQRLIAEQGLEAANPKGESKSGTHTQKVRNGFVISRADYDKVLPICRERRTGLQSCDDFSNTFNDEVLIKVSRKNPNNIVEYIWEEKKFYGEVVDIMKMGSGWDGVIFKLVRYNQVQCPAGVQNVMAELGVVQVTQGPLAFITEKDIVGPVAFRNLPAWTLGCRRISVLLCPLSTRPFQSTTTSPEVNLDKMDIDDEW</sequence>
<dbReference type="EMBL" id="LAVV01014404">
    <property type="protein sequence ID" value="KNZ44783.1"/>
    <property type="molecule type" value="Genomic_DNA"/>
</dbReference>
<comment type="caution">
    <text evidence="1">The sequence shown here is derived from an EMBL/GenBank/DDBJ whole genome shotgun (WGS) entry which is preliminary data.</text>
</comment>
<dbReference type="AlphaFoldDB" id="A0A0L6U8B4"/>
<evidence type="ECO:0000313" key="1">
    <source>
        <dbReference type="EMBL" id="KNZ44783.1"/>
    </source>
</evidence>
<keyword evidence="2" id="KW-1185">Reference proteome</keyword>
<dbReference type="VEuPathDB" id="FungiDB:VP01_881g1"/>
<dbReference type="Proteomes" id="UP000037035">
    <property type="component" value="Unassembled WGS sequence"/>
</dbReference>
<evidence type="ECO:0000313" key="2">
    <source>
        <dbReference type="Proteomes" id="UP000037035"/>
    </source>
</evidence>
<gene>
    <name evidence="1" type="ORF">VP01_881g1</name>
</gene>
<reference evidence="1 2" key="1">
    <citation type="submission" date="2015-08" db="EMBL/GenBank/DDBJ databases">
        <title>Next Generation Sequencing and Analysis of the Genome of Puccinia sorghi L Schw, the Causal Agent of Maize Common Rust.</title>
        <authorList>
            <person name="Rochi L."/>
            <person name="Burguener G."/>
            <person name="Darino M."/>
            <person name="Turjanski A."/>
            <person name="Kreff E."/>
            <person name="Dieguez M.J."/>
            <person name="Sacco F."/>
        </authorList>
    </citation>
    <scope>NUCLEOTIDE SEQUENCE [LARGE SCALE GENOMIC DNA]</scope>
    <source>
        <strain evidence="1 2">RO10H11247</strain>
    </source>
</reference>
<proteinExistence type="predicted"/>
<organism evidence="1 2">
    <name type="scientific">Puccinia sorghi</name>
    <dbReference type="NCBI Taxonomy" id="27349"/>
    <lineage>
        <taxon>Eukaryota</taxon>
        <taxon>Fungi</taxon>
        <taxon>Dikarya</taxon>
        <taxon>Basidiomycota</taxon>
        <taxon>Pucciniomycotina</taxon>
        <taxon>Pucciniomycetes</taxon>
        <taxon>Pucciniales</taxon>
        <taxon>Pucciniaceae</taxon>
        <taxon>Puccinia</taxon>
    </lineage>
</organism>
<accession>A0A0L6U8B4</accession>
<name>A0A0L6U8B4_9BASI</name>
<protein>
    <submittedName>
        <fullName evidence="1">Uncharacterized protein</fullName>
    </submittedName>
</protein>